<gene>
    <name evidence="1" type="ORF">GKC39_10030</name>
</gene>
<organism evidence="1">
    <name type="scientific">Bacillus velezensis</name>
    <dbReference type="NCBI Taxonomy" id="492670"/>
    <lineage>
        <taxon>Bacteria</taxon>
        <taxon>Bacillati</taxon>
        <taxon>Bacillota</taxon>
        <taxon>Bacilli</taxon>
        <taxon>Bacillales</taxon>
        <taxon>Bacillaceae</taxon>
        <taxon>Bacillus</taxon>
        <taxon>Bacillus amyloliquefaciens group</taxon>
    </lineage>
</organism>
<name>A0A6A8LG37_BACVE</name>
<protein>
    <submittedName>
        <fullName evidence="1">DUF1798 family protein</fullName>
    </submittedName>
</protein>
<reference evidence="1" key="1">
    <citation type="submission" date="2019-11" db="EMBL/GenBank/DDBJ databases">
        <title>Draft Genome Sequence of Plant Growth-Promoting Rhizosphere-Associated Bacteria.</title>
        <authorList>
            <person name="Vasilyev I.Y."/>
            <person name="Radchenko V."/>
            <person name="Ilnitskaya E.V."/>
        </authorList>
    </citation>
    <scope>NUCLEOTIDE SEQUENCE</scope>
    <source>
        <strain evidence="1">VRA_517_n</strain>
    </source>
</reference>
<dbReference type="Gene3D" id="1.20.120.440">
    <property type="entry name" value="YppE-like"/>
    <property type="match status" value="1"/>
</dbReference>
<comment type="caution">
    <text evidence="1">The sequence shown here is derived from an EMBL/GenBank/DDBJ whole genome shotgun (WGS) entry which is preliminary data.</text>
</comment>
<dbReference type="SUPFAM" id="SSF140415">
    <property type="entry name" value="YppE-like"/>
    <property type="match status" value="1"/>
</dbReference>
<sequence>MQTQSLLELTEQMIEAVLEAEKRYQDGKESGRSYDFFETIKPDVEKRDRLCALWTEAALAFIQENRPKYVHHAQIQAVTENFGELMLQSYVHHIHKKRYRDLTESVLYTLRILRDEIEKEGS</sequence>
<dbReference type="RefSeq" id="WP_003153529.1">
    <property type="nucleotide sequence ID" value="NZ_AP028932.1"/>
</dbReference>
<dbReference type="EMBL" id="WKKV01000004">
    <property type="protein sequence ID" value="MSE02406.1"/>
    <property type="molecule type" value="Genomic_DNA"/>
</dbReference>
<dbReference type="AlphaFoldDB" id="A0A6A8LG37"/>
<accession>A0A6A8LG37</accession>
<evidence type="ECO:0000313" key="1">
    <source>
        <dbReference type="EMBL" id="MSE02406.1"/>
    </source>
</evidence>
<proteinExistence type="predicted"/>
<dbReference type="Pfam" id="PF08807">
    <property type="entry name" value="DUF1798"/>
    <property type="match status" value="1"/>
</dbReference>
<dbReference type="InterPro" id="IPR014913">
    <property type="entry name" value="YppE-like"/>
</dbReference>
<dbReference type="InterPro" id="IPR023351">
    <property type="entry name" value="YppE-like_sf"/>
</dbReference>